<dbReference type="Gene3D" id="1.10.357.10">
    <property type="entry name" value="Tetracycline Repressor, domain 2"/>
    <property type="match status" value="1"/>
</dbReference>
<evidence type="ECO:0000256" key="3">
    <source>
        <dbReference type="ARBA" id="ARBA00023125"/>
    </source>
</evidence>
<dbReference type="Pfam" id="PF13977">
    <property type="entry name" value="TetR_C_6"/>
    <property type="match status" value="1"/>
</dbReference>
<keyword evidence="3" id="KW-0238">DNA-binding</keyword>
<dbReference type="RefSeq" id="WP_088861725.1">
    <property type="nucleotide sequence ID" value="NZ_CP022115.1"/>
</dbReference>
<evidence type="ECO:0000313" key="5">
    <source>
        <dbReference type="EMBL" id="ASJ26157.1"/>
    </source>
</evidence>
<reference evidence="6" key="1">
    <citation type="submission" date="2017-06" db="EMBL/GenBank/DDBJ databases">
        <title>Whole genome sequence of Laribacter hongkongensis LHGZ1.</title>
        <authorList>
            <person name="Chen D."/>
            <person name="Wu H."/>
            <person name="Chen J."/>
        </authorList>
    </citation>
    <scope>NUCLEOTIDE SEQUENCE [LARGE SCALE GENOMIC DNA]</scope>
    <source>
        <strain evidence="6">LHGZ1</strain>
    </source>
</reference>
<dbReference type="InterPro" id="IPR039538">
    <property type="entry name" value="BetI_C"/>
</dbReference>
<evidence type="ECO:0000313" key="6">
    <source>
        <dbReference type="Proteomes" id="UP000197424"/>
    </source>
</evidence>
<sequence length="212" mass="23286">MKPSTSRKPGRQHDPQLAEARRQQILDAAADCFRRHGYHGASMAQICRTAGMSAGHVYHFFASKDDIITAIISRDLQQLFSLMAEIAARPESLHAALVNSVQRGVDDNLEPTYSALQLEMLAEAARNPHVASILREADASARQHLRELLLGDPAQPAIAPGLLDSTLEVISTLFNGLLIRAVLHPELDRAALTEQVQHVMRSLLARLSLPPR</sequence>
<dbReference type="AlphaFoldDB" id="A0A248LN24"/>
<dbReference type="Proteomes" id="UP000197424">
    <property type="component" value="Chromosome"/>
</dbReference>
<organism evidence="5 6">
    <name type="scientific">Laribacter hongkongensis</name>
    <dbReference type="NCBI Taxonomy" id="168471"/>
    <lineage>
        <taxon>Bacteria</taxon>
        <taxon>Pseudomonadati</taxon>
        <taxon>Pseudomonadota</taxon>
        <taxon>Betaproteobacteria</taxon>
        <taxon>Neisseriales</taxon>
        <taxon>Aquaspirillaceae</taxon>
        <taxon>Laribacter</taxon>
    </lineage>
</organism>
<dbReference type="InterPro" id="IPR009057">
    <property type="entry name" value="Homeodomain-like_sf"/>
</dbReference>
<dbReference type="InterPro" id="IPR050109">
    <property type="entry name" value="HTH-type_TetR-like_transc_reg"/>
</dbReference>
<dbReference type="Pfam" id="PF00440">
    <property type="entry name" value="TetR_N"/>
    <property type="match status" value="1"/>
</dbReference>
<protein>
    <submittedName>
        <fullName evidence="5">Putative transcriptional regulator (TetR/AcrR family) protein</fullName>
    </submittedName>
</protein>
<dbReference type="OrthoDB" id="9816320at2"/>
<dbReference type="InterPro" id="IPR036271">
    <property type="entry name" value="Tet_transcr_reg_TetR-rel_C_sf"/>
</dbReference>
<dbReference type="GO" id="GO:0003700">
    <property type="term" value="F:DNA-binding transcription factor activity"/>
    <property type="evidence" value="ECO:0007669"/>
    <property type="project" value="TreeGrafter"/>
</dbReference>
<dbReference type="InterPro" id="IPR001647">
    <property type="entry name" value="HTH_TetR"/>
</dbReference>
<dbReference type="GO" id="GO:0000976">
    <property type="term" value="F:transcription cis-regulatory region binding"/>
    <property type="evidence" value="ECO:0007669"/>
    <property type="project" value="TreeGrafter"/>
</dbReference>
<evidence type="ECO:0000256" key="1">
    <source>
        <dbReference type="ARBA" id="ARBA00022491"/>
    </source>
</evidence>
<dbReference type="SUPFAM" id="SSF46689">
    <property type="entry name" value="Homeodomain-like"/>
    <property type="match status" value="1"/>
</dbReference>
<accession>A0A248LN24</accession>
<dbReference type="EMBL" id="CP022115">
    <property type="protein sequence ID" value="ASJ26157.1"/>
    <property type="molecule type" value="Genomic_DNA"/>
</dbReference>
<keyword evidence="1" id="KW-0678">Repressor</keyword>
<dbReference type="PROSITE" id="PS50977">
    <property type="entry name" value="HTH_TETR_2"/>
    <property type="match status" value="1"/>
</dbReference>
<proteinExistence type="predicted"/>
<gene>
    <name evidence="5" type="ORF">LHGZ1_3326</name>
</gene>
<dbReference type="SUPFAM" id="SSF48498">
    <property type="entry name" value="Tetracyclin repressor-like, C-terminal domain"/>
    <property type="match status" value="1"/>
</dbReference>
<dbReference type="PANTHER" id="PTHR30055:SF234">
    <property type="entry name" value="HTH-TYPE TRANSCRIPTIONAL REGULATOR BETI"/>
    <property type="match status" value="1"/>
</dbReference>
<evidence type="ECO:0000256" key="2">
    <source>
        <dbReference type="ARBA" id="ARBA00023015"/>
    </source>
</evidence>
<keyword evidence="2" id="KW-0805">Transcription regulation</keyword>
<dbReference type="PANTHER" id="PTHR30055">
    <property type="entry name" value="HTH-TYPE TRANSCRIPTIONAL REGULATOR RUTR"/>
    <property type="match status" value="1"/>
</dbReference>
<evidence type="ECO:0000256" key="4">
    <source>
        <dbReference type="ARBA" id="ARBA00023163"/>
    </source>
</evidence>
<keyword evidence="4" id="KW-0804">Transcription</keyword>
<dbReference type="PRINTS" id="PR00455">
    <property type="entry name" value="HTHTETR"/>
</dbReference>
<name>A0A248LN24_9NEIS</name>